<evidence type="ECO:0000256" key="1">
    <source>
        <dbReference type="SAM" id="MobiDB-lite"/>
    </source>
</evidence>
<feature type="region of interest" description="Disordered" evidence="1">
    <location>
        <begin position="1"/>
        <end position="22"/>
    </location>
</feature>
<feature type="region of interest" description="Disordered" evidence="1">
    <location>
        <begin position="55"/>
        <end position="102"/>
    </location>
</feature>
<organism evidence="3 4">
    <name type="scientific">Araneus ventricosus</name>
    <name type="common">Orbweaver spider</name>
    <name type="synonym">Epeira ventricosa</name>
    <dbReference type="NCBI Taxonomy" id="182803"/>
    <lineage>
        <taxon>Eukaryota</taxon>
        <taxon>Metazoa</taxon>
        <taxon>Ecdysozoa</taxon>
        <taxon>Arthropoda</taxon>
        <taxon>Chelicerata</taxon>
        <taxon>Arachnida</taxon>
        <taxon>Araneae</taxon>
        <taxon>Araneomorphae</taxon>
        <taxon>Entelegynae</taxon>
        <taxon>Araneoidea</taxon>
        <taxon>Araneidae</taxon>
        <taxon>Araneus</taxon>
    </lineage>
</organism>
<evidence type="ECO:0000313" key="4">
    <source>
        <dbReference type="Proteomes" id="UP000499080"/>
    </source>
</evidence>
<dbReference type="Proteomes" id="UP000499080">
    <property type="component" value="Unassembled WGS sequence"/>
</dbReference>
<feature type="compositionally biased region" description="Basic and acidic residues" evidence="1">
    <location>
        <begin position="73"/>
        <end position="86"/>
    </location>
</feature>
<accession>A0A4Y2T4Y1</accession>
<comment type="caution">
    <text evidence="3">The sequence shown here is derived from an EMBL/GenBank/DDBJ whole genome shotgun (WGS) entry which is preliminary data.</text>
</comment>
<proteinExistence type="predicted"/>
<dbReference type="EMBL" id="BGPR01025936">
    <property type="protein sequence ID" value="GBN95246.1"/>
    <property type="molecule type" value="Genomic_DNA"/>
</dbReference>
<reference evidence="3 4" key="1">
    <citation type="journal article" date="2019" name="Sci. Rep.">
        <title>Orb-weaving spider Araneus ventricosus genome elucidates the spidroin gene catalogue.</title>
        <authorList>
            <person name="Kono N."/>
            <person name="Nakamura H."/>
            <person name="Ohtoshi R."/>
            <person name="Moran D.A.P."/>
            <person name="Shinohara A."/>
            <person name="Yoshida Y."/>
            <person name="Fujiwara M."/>
            <person name="Mori M."/>
            <person name="Tomita M."/>
            <person name="Arakawa K."/>
        </authorList>
    </citation>
    <scope>NUCLEOTIDE SEQUENCE [LARGE SCALE GENOMIC DNA]</scope>
</reference>
<gene>
    <name evidence="2" type="ORF">AVEN_268913_1</name>
    <name evidence="3" type="ORF">AVEN_38902_1</name>
</gene>
<dbReference type="EMBL" id="BGPR01025947">
    <property type="protein sequence ID" value="GBN95261.1"/>
    <property type="molecule type" value="Genomic_DNA"/>
</dbReference>
<protein>
    <submittedName>
        <fullName evidence="3">Uncharacterized protein</fullName>
    </submittedName>
</protein>
<keyword evidence="4" id="KW-1185">Reference proteome</keyword>
<dbReference type="AlphaFoldDB" id="A0A4Y2T4Y1"/>
<evidence type="ECO:0000313" key="2">
    <source>
        <dbReference type="EMBL" id="GBN95246.1"/>
    </source>
</evidence>
<sequence length="102" mass="11271">MNTRSSKAGHSRGYRSTPFGAPRTKTRRQFEFDYCGGKVWKSNVVRFPFAIKLKHDPPVTRGSLTNAKTTRGGWERKGSLALKAEEGVGGGRNDQLESSEPS</sequence>
<evidence type="ECO:0000313" key="3">
    <source>
        <dbReference type="EMBL" id="GBN95261.1"/>
    </source>
</evidence>
<name>A0A4Y2T4Y1_ARAVE</name>